<sequence length="268" mass="28253">MLTASRLAGGAYLRMLYADGTSFVVDRAGANVWAASPAGTLEDTATYLLGPVLAYVLRLRGHLSLHASAVRVGDCALALVGPQGAGKSTTAAAFAQLGNAILTDDTAVVVEQAGGFMVRPGNPLVRLWDDSVTCLFGTPEALPRLTPTWDKRYLDLRGNSYRFETLTLPLAVIYLLGARAGRGMGTNIVPVSGSAALMALVANTTSNHLLDGDMRARELERVGLLANQVTLRHVTPADDPANVRQLCEAILEDFALVNAPNGRVAADV</sequence>
<gene>
    <name evidence="1" type="ORF">HYX28_02695</name>
</gene>
<dbReference type="Gene3D" id="3.40.50.300">
    <property type="entry name" value="P-loop containing nucleotide triphosphate hydrolases"/>
    <property type="match status" value="1"/>
</dbReference>
<comment type="caution">
    <text evidence="1">The sequence shown here is derived from an EMBL/GenBank/DDBJ whole genome shotgun (WGS) entry which is preliminary data.</text>
</comment>
<dbReference type="GO" id="GO:0004674">
    <property type="term" value="F:protein serine/threonine kinase activity"/>
    <property type="evidence" value="ECO:0007669"/>
    <property type="project" value="UniProtKB-KW"/>
</dbReference>
<dbReference type="EMBL" id="JACPNR010000004">
    <property type="protein sequence ID" value="MBI2677669.1"/>
    <property type="molecule type" value="Genomic_DNA"/>
</dbReference>
<evidence type="ECO:0000313" key="1">
    <source>
        <dbReference type="EMBL" id="MBI2677669.1"/>
    </source>
</evidence>
<name>A0A932ENU6_9BACT</name>
<dbReference type="Proteomes" id="UP000779809">
    <property type="component" value="Unassembled WGS sequence"/>
</dbReference>
<evidence type="ECO:0000313" key="2">
    <source>
        <dbReference type="Proteomes" id="UP000779809"/>
    </source>
</evidence>
<proteinExistence type="predicted"/>
<organism evidence="1 2">
    <name type="scientific">Candidatus Korobacter versatilis</name>
    <dbReference type="NCBI Taxonomy" id="658062"/>
    <lineage>
        <taxon>Bacteria</taxon>
        <taxon>Pseudomonadati</taxon>
        <taxon>Acidobacteriota</taxon>
        <taxon>Terriglobia</taxon>
        <taxon>Terriglobales</taxon>
        <taxon>Candidatus Korobacteraceae</taxon>
        <taxon>Candidatus Korobacter</taxon>
    </lineage>
</organism>
<accession>A0A932ENU6</accession>
<keyword evidence="1" id="KW-0418">Kinase</keyword>
<protein>
    <submittedName>
        <fullName evidence="1">Serine/threonine protein kinase</fullName>
    </submittedName>
</protein>
<dbReference type="SUPFAM" id="SSF53795">
    <property type="entry name" value="PEP carboxykinase-like"/>
    <property type="match status" value="1"/>
</dbReference>
<dbReference type="InterPro" id="IPR027417">
    <property type="entry name" value="P-loop_NTPase"/>
</dbReference>
<keyword evidence="1" id="KW-0808">Transferase</keyword>
<keyword evidence="1" id="KW-0723">Serine/threonine-protein kinase</keyword>
<dbReference type="AlphaFoldDB" id="A0A932ENU6"/>
<reference evidence="1" key="1">
    <citation type="submission" date="2020-07" db="EMBL/GenBank/DDBJ databases">
        <title>Huge and variable diversity of episymbiotic CPR bacteria and DPANN archaea in groundwater ecosystems.</title>
        <authorList>
            <person name="He C.Y."/>
            <person name="Keren R."/>
            <person name="Whittaker M."/>
            <person name="Farag I.F."/>
            <person name="Doudna J."/>
            <person name="Cate J.H.D."/>
            <person name="Banfield J.F."/>
        </authorList>
    </citation>
    <scope>NUCLEOTIDE SEQUENCE</scope>
    <source>
        <strain evidence="1">NC_groundwater_580_Pr5_B-0.1um_64_19</strain>
    </source>
</reference>